<evidence type="ECO:0000259" key="8">
    <source>
        <dbReference type="Pfam" id="PF13962"/>
    </source>
</evidence>
<dbReference type="Pfam" id="PF13962">
    <property type="entry name" value="PGG"/>
    <property type="match status" value="1"/>
</dbReference>
<feature type="transmembrane region" description="Helical" evidence="7">
    <location>
        <begin position="192"/>
        <end position="215"/>
    </location>
</feature>
<dbReference type="Proteomes" id="UP001415857">
    <property type="component" value="Unassembled WGS sequence"/>
</dbReference>
<dbReference type="GO" id="GO:0005886">
    <property type="term" value="C:plasma membrane"/>
    <property type="evidence" value="ECO:0007669"/>
    <property type="project" value="TreeGrafter"/>
</dbReference>
<evidence type="ECO:0000256" key="5">
    <source>
        <dbReference type="ARBA" id="ARBA00023043"/>
    </source>
</evidence>
<evidence type="ECO:0000256" key="6">
    <source>
        <dbReference type="ARBA" id="ARBA00023136"/>
    </source>
</evidence>
<accession>A0AAP0RL05</accession>
<keyword evidence="10" id="KW-1185">Reference proteome</keyword>
<dbReference type="EMBL" id="JBBPBK010000008">
    <property type="protein sequence ID" value="KAK9279645.1"/>
    <property type="molecule type" value="Genomic_DNA"/>
</dbReference>
<evidence type="ECO:0000256" key="1">
    <source>
        <dbReference type="ARBA" id="ARBA00004141"/>
    </source>
</evidence>
<evidence type="ECO:0000256" key="4">
    <source>
        <dbReference type="ARBA" id="ARBA00022989"/>
    </source>
</evidence>
<keyword evidence="6 7" id="KW-0472">Membrane</keyword>
<dbReference type="AlphaFoldDB" id="A0AAP0RL05"/>
<feature type="transmembrane region" description="Helical" evidence="7">
    <location>
        <begin position="151"/>
        <end position="172"/>
    </location>
</feature>
<evidence type="ECO:0000256" key="7">
    <source>
        <dbReference type="SAM" id="Phobius"/>
    </source>
</evidence>
<comment type="subcellular location">
    <subcellularLocation>
        <location evidence="1">Membrane</location>
        <topology evidence="1">Multi-pass membrane protein</topology>
    </subcellularLocation>
</comment>
<dbReference type="InterPro" id="IPR026961">
    <property type="entry name" value="PGG_dom"/>
</dbReference>
<evidence type="ECO:0000256" key="3">
    <source>
        <dbReference type="ARBA" id="ARBA00022737"/>
    </source>
</evidence>
<keyword evidence="4 7" id="KW-1133">Transmembrane helix</keyword>
<keyword evidence="3" id="KW-0677">Repeat</keyword>
<keyword evidence="2 7" id="KW-0812">Transmembrane</keyword>
<name>A0AAP0RL05_LIQFO</name>
<dbReference type="PANTHER" id="PTHR24186:SF37">
    <property type="entry name" value="PGG DOMAIN-CONTAINING PROTEIN"/>
    <property type="match status" value="1"/>
</dbReference>
<evidence type="ECO:0000256" key="2">
    <source>
        <dbReference type="ARBA" id="ARBA00022692"/>
    </source>
</evidence>
<organism evidence="9 10">
    <name type="scientific">Liquidambar formosana</name>
    <name type="common">Formosan gum</name>
    <dbReference type="NCBI Taxonomy" id="63359"/>
    <lineage>
        <taxon>Eukaryota</taxon>
        <taxon>Viridiplantae</taxon>
        <taxon>Streptophyta</taxon>
        <taxon>Embryophyta</taxon>
        <taxon>Tracheophyta</taxon>
        <taxon>Spermatophyta</taxon>
        <taxon>Magnoliopsida</taxon>
        <taxon>eudicotyledons</taxon>
        <taxon>Gunneridae</taxon>
        <taxon>Pentapetalae</taxon>
        <taxon>Saxifragales</taxon>
        <taxon>Altingiaceae</taxon>
        <taxon>Liquidambar</taxon>
    </lineage>
</organism>
<feature type="transmembrane region" description="Helical" evidence="7">
    <location>
        <begin position="60"/>
        <end position="80"/>
    </location>
</feature>
<reference evidence="9 10" key="1">
    <citation type="journal article" date="2024" name="Plant J.">
        <title>Genome sequences and population genomics reveal climatic adaptation and genomic divergence between two closely related sweetgum species.</title>
        <authorList>
            <person name="Xu W.Q."/>
            <person name="Ren C.Q."/>
            <person name="Zhang X.Y."/>
            <person name="Comes H.P."/>
            <person name="Liu X.H."/>
            <person name="Li Y.G."/>
            <person name="Kettle C.J."/>
            <person name="Jalonen R."/>
            <person name="Gaisberger H."/>
            <person name="Ma Y.Z."/>
            <person name="Qiu Y.X."/>
        </authorList>
    </citation>
    <scope>NUCLEOTIDE SEQUENCE [LARGE SCALE GENOMIC DNA]</scope>
    <source>
        <strain evidence="9">Hangzhou</strain>
    </source>
</reference>
<feature type="transmembrane region" description="Helical" evidence="7">
    <location>
        <begin position="120"/>
        <end position="139"/>
    </location>
</feature>
<evidence type="ECO:0000313" key="10">
    <source>
        <dbReference type="Proteomes" id="UP001415857"/>
    </source>
</evidence>
<evidence type="ECO:0000313" key="9">
    <source>
        <dbReference type="EMBL" id="KAK9279645.1"/>
    </source>
</evidence>
<sequence>MEIRDVLCEAGVRRAKELIAFPPPSQDIVHRKREVSPKLLVSKLLDYYLSQKGANWLEEIHGTLMVVATVIATMSFQAALNPPGGVWQEDTNKGAKCGNPKCIAGTSILAYTYPQSLDLFYTYNTVSFVSSLTIILLLFSGFPLKNKICMWLLTMTMCTTVTFMALTYLKSLDLVTPDPKMREVDRMYRSTVHIWFGLIVAIALSNAIGFLYWLVKKWQNFRHEMPSGPANERQLLDV</sequence>
<protein>
    <recommendedName>
        <fullName evidence="8">PGG domain-containing protein</fullName>
    </recommendedName>
</protein>
<proteinExistence type="predicted"/>
<dbReference type="PANTHER" id="PTHR24186">
    <property type="entry name" value="PROTEIN PHOSPHATASE 1 REGULATORY SUBUNIT"/>
    <property type="match status" value="1"/>
</dbReference>
<gene>
    <name evidence="9" type="ORF">L1049_013324</name>
</gene>
<keyword evidence="5" id="KW-0040">ANK repeat</keyword>
<comment type="caution">
    <text evidence="9">The sequence shown here is derived from an EMBL/GenBank/DDBJ whole genome shotgun (WGS) entry which is preliminary data.</text>
</comment>
<feature type="domain" description="PGG" evidence="8">
    <location>
        <begin position="55"/>
        <end position="171"/>
    </location>
</feature>